<feature type="transmembrane region" description="Helical" evidence="1">
    <location>
        <begin position="7"/>
        <end position="30"/>
    </location>
</feature>
<keyword evidence="1" id="KW-0472">Membrane</keyword>
<dbReference type="GO" id="GO:0016757">
    <property type="term" value="F:glycosyltransferase activity"/>
    <property type="evidence" value="ECO:0007669"/>
    <property type="project" value="InterPro"/>
</dbReference>
<protein>
    <submittedName>
        <fullName evidence="2">Uncharacterized protein</fullName>
    </submittedName>
</protein>
<feature type="transmembrane region" description="Helical" evidence="1">
    <location>
        <begin position="262"/>
        <end position="284"/>
    </location>
</feature>
<evidence type="ECO:0000256" key="1">
    <source>
        <dbReference type="SAM" id="Phobius"/>
    </source>
</evidence>
<dbReference type="AlphaFoldDB" id="A0A813R566"/>
<feature type="transmembrane region" description="Helical" evidence="1">
    <location>
        <begin position="305"/>
        <end position="324"/>
    </location>
</feature>
<keyword evidence="1" id="KW-0812">Transmembrane</keyword>
<dbReference type="InterPro" id="IPR029675">
    <property type="entry name" value="PGAP4"/>
</dbReference>
<accession>A0A813R566</accession>
<dbReference type="Proteomes" id="UP000663879">
    <property type="component" value="Unassembled WGS sequence"/>
</dbReference>
<keyword evidence="3" id="KW-1185">Reference proteome</keyword>
<evidence type="ECO:0000313" key="3">
    <source>
        <dbReference type="Proteomes" id="UP000663879"/>
    </source>
</evidence>
<name>A0A813R566_9BILA</name>
<keyword evidence="1" id="KW-1133">Transmembrane helix</keyword>
<evidence type="ECO:0000313" key="2">
    <source>
        <dbReference type="EMBL" id="CAF0776666.1"/>
    </source>
</evidence>
<dbReference type="GO" id="GO:0000139">
    <property type="term" value="C:Golgi membrane"/>
    <property type="evidence" value="ECO:0007669"/>
    <property type="project" value="InterPro"/>
</dbReference>
<organism evidence="2 3">
    <name type="scientific">Brachionus calyciflorus</name>
    <dbReference type="NCBI Taxonomy" id="104777"/>
    <lineage>
        <taxon>Eukaryota</taxon>
        <taxon>Metazoa</taxon>
        <taxon>Spiralia</taxon>
        <taxon>Gnathifera</taxon>
        <taxon>Rotifera</taxon>
        <taxon>Eurotatoria</taxon>
        <taxon>Monogononta</taxon>
        <taxon>Pseudotrocha</taxon>
        <taxon>Ploima</taxon>
        <taxon>Brachionidae</taxon>
        <taxon>Brachionus</taxon>
    </lineage>
</organism>
<dbReference type="OrthoDB" id="2016523at2759"/>
<proteinExistence type="predicted"/>
<dbReference type="EMBL" id="CAJNOC010000559">
    <property type="protein sequence ID" value="CAF0776666.1"/>
    <property type="molecule type" value="Genomic_DNA"/>
</dbReference>
<comment type="caution">
    <text evidence="2">The sequence shown here is derived from an EMBL/GenBank/DDBJ whole genome shotgun (WGS) entry which is preliminary data.</text>
</comment>
<dbReference type="PANTHER" id="PTHR31410">
    <property type="entry name" value="TRANSMEMBRANE PROTEIN 246"/>
    <property type="match status" value="1"/>
</dbReference>
<sequence length="453" mass="53866">MINIKNLLLKILCSDLFSLVIFLIKLWYLVIFLTNISPYSKLHYFFDTDEEFLNDFNIYHNQSHNAIKQLKQWKELNYKNADLNSYFDPFFNHENFVRNRKNFLLANDVICVGIMSKERLASNNHNYPLKTVVSLISRIPLKYQDRILIELYNVDDIPFSDRSDLTDLLNIVKMVDLKQRVSDSIEKFSHLRKIKESADYITVLRKYSKQDFCDYVLLIEDDSIACHNWYDKIIDAVVELKNTNWYCLKLFTSFREYDWLTYPYGVFIFVLKVFFTMYIFIKLFKFFLVFKNQCVKKFLKMRKTLHLTKFILFVLILNSFLVHVRFNEVSVNPIGYGVKEYSIGFNAIANLYPKDKLIMIADFLEKNIMDFVNGKTDSFEPKDLALDLIGKVLDYKEFTLEPSVFQHTGLQSSLGGPTNYEGVRFNQLRPFQSYSFIKEYKKDILFDPEFWLS</sequence>
<gene>
    <name evidence="2" type="ORF">OXX778_LOCUS5237</name>
</gene>
<reference evidence="2" key="1">
    <citation type="submission" date="2021-02" db="EMBL/GenBank/DDBJ databases">
        <authorList>
            <person name="Nowell W R."/>
        </authorList>
    </citation>
    <scope>NUCLEOTIDE SEQUENCE</scope>
    <source>
        <strain evidence="2">Ploen Becks lab</strain>
    </source>
</reference>
<dbReference type="PANTHER" id="PTHR31410:SF1">
    <property type="entry name" value="POST-GPI ATTACHMENT TO PROTEINS FACTOR 4"/>
    <property type="match status" value="1"/>
</dbReference>
<dbReference type="GO" id="GO:0006506">
    <property type="term" value="P:GPI anchor biosynthetic process"/>
    <property type="evidence" value="ECO:0007669"/>
    <property type="project" value="InterPro"/>
</dbReference>